<organism evidence="8 9">
    <name type="scientific">Paenibacillus thiaminolyticus</name>
    <name type="common">Bacillus thiaminolyticus</name>
    <dbReference type="NCBI Taxonomy" id="49283"/>
    <lineage>
        <taxon>Bacteria</taxon>
        <taxon>Bacillati</taxon>
        <taxon>Bacillota</taxon>
        <taxon>Bacilli</taxon>
        <taxon>Bacillales</taxon>
        <taxon>Paenibacillaceae</taxon>
        <taxon>Paenibacillus</taxon>
    </lineage>
</organism>
<reference evidence="7 10" key="2">
    <citation type="submission" date="2022-05" db="EMBL/GenBank/DDBJ databases">
        <title>Genome Sequencing of Bee-Associated Microbes.</title>
        <authorList>
            <person name="Dunlap C."/>
        </authorList>
    </citation>
    <scope>NUCLEOTIDE SEQUENCE [LARGE SCALE GENOMIC DNA]</scope>
    <source>
        <strain evidence="7 10">NRRL B-14613</strain>
    </source>
</reference>
<dbReference type="Pfam" id="PF00072">
    <property type="entry name" value="Response_reg"/>
    <property type="match status" value="1"/>
</dbReference>
<dbReference type="SUPFAM" id="SSF46689">
    <property type="entry name" value="Homeodomain-like"/>
    <property type="match status" value="2"/>
</dbReference>
<dbReference type="Pfam" id="PF12833">
    <property type="entry name" value="HTH_18"/>
    <property type="match status" value="1"/>
</dbReference>
<evidence type="ECO:0000259" key="6">
    <source>
        <dbReference type="PROSITE" id="PS50110"/>
    </source>
</evidence>
<proteinExistence type="predicted"/>
<dbReference type="SMART" id="SM00448">
    <property type="entry name" value="REC"/>
    <property type="match status" value="1"/>
</dbReference>
<keyword evidence="1" id="KW-0805">Transcription regulation</keyword>
<dbReference type="GO" id="GO:0000160">
    <property type="term" value="P:phosphorelay signal transduction system"/>
    <property type="evidence" value="ECO:0007669"/>
    <property type="project" value="InterPro"/>
</dbReference>
<gene>
    <name evidence="8" type="ORF">FLT43_11810</name>
    <name evidence="7" type="ORF">M5W83_11220</name>
</gene>
<dbReference type="InterPro" id="IPR041522">
    <property type="entry name" value="CdaR_GGDEF"/>
</dbReference>
<dbReference type="PROSITE" id="PS50110">
    <property type="entry name" value="RESPONSE_REGULATORY"/>
    <property type="match status" value="1"/>
</dbReference>
<dbReference type="GeneID" id="76996653"/>
<dbReference type="AlphaFoldDB" id="A0AAP9DTW7"/>
<keyword evidence="4" id="KW-0597">Phosphoprotein</keyword>
<dbReference type="PRINTS" id="PR00032">
    <property type="entry name" value="HTHARAC"/>
</dbReference>
<dbReference type="SUPFAM" id="SSF52172">
    <property type="entry name" value="CheY-like"/>
    <property type="match status" value="1"/>
</dbReference>
<evidence type="ECO:0000256" key="1">
    <source>
        <dbReference type="ARBA" id="ARBA00023015"/>
    </source>
</evidence>
<dbReference type="EMBL" id="JAMDMM010000021">
    <property type="protein sequence ID" value="MCY9607715.1"/>
    <property type="molecule type" value="Genomic_DNA"/>
</dbReference>
<dbReference type="GO" id="GO:0043565">
    <property type="term" value="F:sequence-specific DNA binding"/>
    <property type="evidence" value="ECO:0007669"/>
    <property type="project" value="InterPro"/>
</dbReference>
<keyword evidence="10" id="KW-1185">Reference proteome</keyword>
<protein>
    <submittedName>
        <fullName evidence="8">Response regulator</fullName>
    </submittedName>
</protein>
<dbReference type="CDD" id="cd17536">
    <property type="entry name" value="REC_YesN-like"/>
    <property type="match status" value="1"/>
</dbReference>
<dbReference type="PROSITE" id="PS01124">
    <property type="entry name" value="HTH_ARAC_FAMILY_2"/>
    <property type="match status" value="1"/>
</dbReference>
<evidence type="ECO:0000313" key="10">
    <source>
        <dbReference type="Proteomes" id="UP001209276"/>
    </source>
</evidence>
<dbReference type="Gene3D" id="3.40.50.2300">
    <property type="match status" value="1"/>
</dbReference>
<keyword evidence="3" id="KW-0804">Transcription</keyword>
<sequence length="461" mass="51828">MYRLLIADDEALEREGLELMITRAMPDSFDIIHAPNGRLAIELAEEHRPDIVMMDVKMPGIQGLEALQDIQALHSRVKMVLVTAYDHFAYAKQAIALGVRDYIVKPAKKEQIIGILQRLVQELEQERSKRNTELALRDTVSRLMPLVENELAMMLMHDQVQDWNVQQLAELAQFPLQMGYALVIDAAAPGTVEACEGGSRRLRLETVYNAVRHELAGRLSCIVSPMIDEQMTVFVRLKDGTQYAKEEVLALGEELVPMLRQAAEGMVHIGIGRLKLGIDKLRESYVEAACAAAYARDAASAAAVHFEQVPVRAGSYSRTERLEATRSGAHTGAHTEEALQAAIHQVQAGRDREAHAVIEQARTIIHERFHLPLAMEEVAGMVHLNPYYFSKLFKQQAGATFTDYITQLRISRACQYIEENKLSLKEICYQVGYRDPNYFSRVFKKVTGAAPTEYRSRHSGD</sequence>
<keyword evidence="2" id="KW-0238">DNA-binding</keyword>
<dbReference type="InterPro" id="IPR011006">
    <property type="entry name" value="CheY-like_superfamily"/>
</dbReference>
<dbReference type="InterPro" id="IPR009057">
    <property type="entry name" value="Homeodomain-like_sf"/>
</dbReference>
<dbReference type="SMART" id="SM00342">
    <property type="entry name" value="HTH_ARAC"/>
    <property type="match status" value="1"/>
</dbReference>
<evidence type="ECO:0000313" key="8">
    <source>
        <dbReference type="EMBL" id="QDM44097.1"/>
    </source>
</evidence>
<feature type="domain" description="Response regulatory" evidence="6">
    <location>
        <begin position="3"/>
        <end position="120"/>
    </location>
</feature>
<evidence type="ECO:0000313" key="9">
    <source>
        <dbReference type="Proteomes" id="UP000315377"/>
    </source>
</evidence>
<feature type="modified residue" description="4-aspartylphosphate" evidence="4">
    <location>
        <position position="55"/>
    </location>
</feature>
<evidence type="ECO:0000256" key="2">
    <source>
        <dbReference type="ARBA" id="ARBA00023125"/>
    </source>
</evidence>
<dbReference type="InterPro" id="IPR020449">
    <property type="entry name" value="Tscrpt_reg_AraC-type_HTH"/>
</dbReference>
<dbReference type="InterPro" id="IPR001789">
    <property type="entry name" value="Sig_transdc_resp-reg_receiver"/>
</dbReference>
<dbReference type="GO" id="GO:0003700">
    <property type="term" value="F:DNA-binding transcription factor activity"/>
    <property type="evidence" value="ECO:0007669"/>
    <property type="project" value="InterPro"/>
</dbReference>
<dbReference type="PANTHER" id="PTHR43280">
    <property type="entry name" value="ARAC-FAMILY TRANSCRIPTIONAL REGULATOR"/>
    <property type="match status" value="1"/>
</dbReference>
<dbReference type="PROSITE" id="PS00041">
    <property type="entry name" value="HTH_ARAC_FAMILY_1"/>
    <property type="match status" value="1"/>
</dbReference>
<evidence type="ECO:0000313" key="7">
    <source>
        <dbReference type="EMBL" id="MCY9607715.1"/>
    </source>
</evidence>
<dbReference type="EMBL" id="CP041405">
    <property type="protein sequence ID" value="QDM44097.1"/>
    <property type="molecule type" value="Genomic_DNA"/>
</dbReference>
<dbReference type="Gene3D" id="1.10.10.60">
    <property type="entry name" value="Homeodomain-like"/>
    <property type="match status" value="2"/>
</dbReference>
<dbReference type="Proteomes" id="UP001209276">
    <property type="component" value="Unassembled WGS sequence"/>
</dbReference>
<evidence type="ECO:0000259" key="5">
    <source>
        <dbReference type="PROSITE" id="PS01124"/>
    </source>
</evidence>
<feature type="domain" description="HTH araC/xylS-type" evidence="5">
    <location>
        <begin position="359"/>
        <end position="457"/>
    </location>
</feature>
<dbReference type="Proteomes" id="UP000315377">
    <property type="component" value="Chromosome"/>
</dbReference>
<dbReference type="InterPro" id="IPR018060">
    <property type="entry name" value="HTH_AraC"/>
</dbReference>
<dbReference type="RefSeq" id="WP_087444727.1">
    <property type="nucleotide sequence ID" value="NZ_CABMNB010000047.1"/>
</dbReference>
<dbReference type="PANTHER" id="PTHR43280:SF2">
    <property type="entry name" value="HTH-TYPE TRANSCRIPTIONAL REGULATOR EXSA"/>
    <property type="match status" value="1"/>
</dbReference>
<dbReference type="InterPro" id="IPR018062">
    <property type="entry name" value="HTH_AraC-typ_CS"/>
</dbReference>
<evidence type="ECO:0000256" key="3">
    <source>
        <dbReference type="ARBA" id="ARBA00023163"/>
    </source>
</evidence>
<dbReference type="Pfam" id="PF17853">
    <property type="entry name" value="GGDEF_2"/>
    <property type="match status" value="1"/>
</dbReference>
<accession>A0AAP9DTW7</accession>
<evidence type="ECO:0000256" key="4">
    <source>
        <dbReference type="PROSITE-ProRule" id="PRU00169"/>
    </source>
</evidence>
<name>A0AAP9DTW7_PANTH</name>
<reference evidence="8 9" key="1">
    <citation type="submission" date="2019-07" db="EMBL/GenBank/DDBJ databases">
        <title>Paenibacillus thiaminolyticus NRRL B-4156.</title>
        <authorList>
            <person name="Hehnly C."/>
            <person name="Zhang L."/>
        </authorList>
    </citation>
    <scope>NUCLEOTIDE SEQUENCE [LARGE SCALE GENOMIC DNA]</scope>
    <source>
        <strain evidence="8 9">NRRL B-4156</strain>
    </source>
</reference>